<keyword evidence="3" id="KW-0732">Signal</keyword>
<keyword evidence="1" id="KW-0175">Coiled coil</keyword>
<reference evidence="4" key="1">
    <citation type="submission" date="2020-11" db="EMBL/GenBank/DDBJ databases">
        <authorList>
            <person name="Whiteford S."/>
        </authorList>
    </citation>
    <scope>NUCLEOTIDE SEQUENCE</scope>
</reference>
<evidence type="ECO:0000313" key="4">
    <source>
        <dbReference type="EMBL" id="CAG9093915.1"/>
    </source>
</evidence>
<dbReference type="Proteomes" id="UP000653454">
    <property type="component" value="Unassembled WGS sequence"/>
</dbReference>
<feature type="compositionally biased region" description="Polar residues" evidence="2">
    <location>
        <begin position="249"/>
        <end position="267"/>
    </location>
</feature>
<dbReference type="AlphaFoldDB" id="A0A8S4DAW7"/>
<feature type="signal peptide" evidence="3">
    <location>
        <begin position="1"/>
        <end position="24"/>
    </location>
</feature>
<evidence type="ECO:0000256" key="2">
    <source>
        <dbReference type="SAM" id="MobiDB-lite"/>
    </source>
</evidence>
<feature type="chain" id="PRO_5035815002" evidence="3">
    <location>
        <begin position="25"/>
        <end position="273"/>
    </location>
</feature>
<sequence>MCTLLGNLILIVLVCMTWFPHVKPKDGVDVGQTKPELDPQKRALDGAVKEAVLQQKDALLDMLEKKLKEASENKKKRRLEDKVVDPARCDPLPDDVDMKIKANGINAVGDIDLLLKLGRNGKDNLRLESSGVSNVGKTYLEMGMPNNNLYIPGLHDLFTGSKRCKGPSTESKSELSEGRGVTEVARRAMEHIDVDKEDKNLNETVLHHEKTEDLNTEATINNTTDTTVAMDSANSTTVSSDDNDPLKLTENNTDGGENATDKVSSVAPTDGPE</sequence>
<name>A0A8S4DAW7_PLUXY</name>
<evidence type="ECO:0000256" key="1">
    <source>
        <dbReference type="SAM" id="Coils"/>
    </source>
</evidence>
<gene>
    <name evidence="4" type="ORF">PLXY2_LOCUS1223</name>
</gene>
<protein>
    <submittedName>
        <fullName evidence="4">(diamondback moth) hypothetical protein</fullName>
    </submittedName>
</protein>
<keyword evidence="5" id="KW-1185">Reference proteome</keyword>
<feature type="coiled-coil region" evidence="1">
    <location>
        <begin position="53"/>
        <end position="80"/>
    </location>
</feature>
<feature type="region of interest" description="Disordered" evidence="2">
    <location>
        <begin position="234"/>
        <end position="273"/>
    </location>
</feature>
<evidence type="ECO:0000313" key="5">
    <source>
        <dbReference type="Proteomes" id="UP000653454"/>
    </source>
</evidence>
<accession>A0A8S4DAW7</accession>
<proteinExistence type="predicted"/>
<evidence type="ECO:0000256" key="3">
    <source>
        <dbReference type="SAM" id="SignalP"/>
    </source>
</evidence>
<dbReference type="EMBL" id="CAJHNJ030000003">
    <property type="protein sequence ID" value="CAG9093915.1"/>
    <property type="molecule type" value="Genomic_DNA"/>
</dbReference>
<comment type="caution">
    <text evidence="4">The sequence shown here is derived from an EMBL/GenBank/DDBJ whole genome shotgun (WGS) entry which is preliminary data.</text>
</comment>
<organism evidence="4 5">
    <name type="scientific">Plutella xylostella</name>
    <name type="common">Diamondback moth</name>
    <name type="synonym">Plutella maculipennis</name>
    <dbReference type="NCBI Taxonomy" id="51655"/>
    <lineage>
        <taxon>Eukaryota</taxon>
        <taxon>Metazoa</taxon>
        <taxon>Ecdysozoa</taxon>
        <taxon>Arthropoda</taxon>
        <taxon>Hexapoda</taxon>
        <taxon>Insecta</taxon>
        <taxon>Pterygota</taxon>
        <taxon>Neoptera</taxon>
        <taxon>Endopterygota</taxon>
        <taxon>Lepidoptera</taxon>
        <taxon>Glossata</taxon>
        <taxon>Ditrysia</taxon>
        <taxon>Yponomeutoidea</taxon>
        <taxon>Plutellidae</taxon>
        <taxon>Plutella</taxon>
    </lineage>
</organism>